<proteinExistence type="predicted"/>
<gene>
    <name evidence="2" type="ORF">Pfra01_001301200</name>
</gene>
<dbReference type="OrthoDB" id="117784at2759"/>
<protein>
    <submittedName>
        <fullName evidence="2">Unnamed protein product</fullName>
    </submittedName>
</protein>
<reference evidence="2" key="1">
    <citation type="submission" date="2023-04" db="EMBL/GenBank/DDBJ databases">
        <title>Phytophthora fragariaefolia NBRC 109709.</title>
        <authorList>
            <person name="Ichikawa N."/>
            <person name="Sato H."/>
            <person name="Tonouchi N."/>
        </authorList>
    </citation>
    <scope>NUCLEOTIDE SEQUENCE</scope>
    <source>
        <strain evidence="2">NBRC 109709</strain>
    </source>
</reference>
<evidence type="ECO:0000256" key="1">
    <source>
        <dbReference type="SAM" id="MobiDB-lite"/>
    </source>
</evidence>
<comment type="caution">
    <text evidence="2">The sequence shown here is derived from an EMBL/GenBank/DDBJ whole genome shotgun (WGS) entry which is preliminary data.</text>
</comment>
<accession>A0A9W6XLZ6</accession>
<feature type="compositionally biased region" description="Acidic residues" evidence="1">
    <location>
        <begin position="94"/>
        <end position="118"/>
    </location>
</feature>
<feature type="compositionally biased region" description="Low complexity" evidence="1">
    <location>
        <begin position="1"/>
        <end position="17"/>
    </location>
</feature>
<evidence type="ECO:0000313" key="3">
    <source>
        <dbReference type="Proteomes" id="UP001165121"/>
    </source>
</evidence>
<evidence type="ECO:0000313" key="2">
    <source>
        <dbReference type="EMBL" id="GMF41297.1"/>
    </source>
</evidence>
<dbReference type="Proteomes" id="UP001165121">
    <property type="component" value="Unassembled WGS sequence"/>
</dbReference>
<feature type="compositionally biased region" description="Basic and acidic residues" evidence="1">
    <location>
        <begin position="137"/>
        <end position="147"/>
    </location>
</feature>
<feature type="region of interest" description="Disordered" evidence="1">
    <location>
        <begin position="137"/>
        <end position="164"/>
    </location>
</feature>
<keyword evidence="3" id="KW-1185">Reference proteome</keyword>
<sequence>MPSLAVYSSVSTTSSALENSDYGVNQGLNSVHSSVTSVNYAEEQFESESEDIHESAPANSDTSSEKYASDEFEDDHEAATIHVPVESPWSKDNGDEEKDNSTDENDYGSDSFEQEEELVDGYQKLSTQLQCKTHCRNEDATKKTEEQREVDDSEAKGEIPSGEGGVLLLAPERKFNPQVATWCSKMMLELREGPKNELPQKSKRVAEGIPSAAVKSLMHQAMMSHNRYSPPQIISWKHSCQNIKAPASLLQRVQTQHWLSISACDNTDYRDTPPGHATLKQPPTPARFCSVAQEKLLGQLATQRLPETTERWTAPDSGVFCLETLDFVQKMAARQREVYRAGSNEPGGRMLHRVAVEAQLQLEESIALRRQADVLLDKA</sequence>
<dbReference type="AlphaFoldDB" id="A0A9W6XLZ6"/>
<feature type="region of interest" description="Disordered" evidence="1">
    <location>
        <begin position="1"/>
        <end position="118"/>
    </location>
</feature>
<organism evidence="2 3">
    <name type="scientific">Phytophthora fragariaefolia</name>
    <dbReference type="NCBI Taxonomy" id="1490495"/>
    <lineage>
        <taxon>Eukaryota</taxon>
        <taxon>Sar</taxon>
        <taxon>Stramenopiles</taxon>
        <taxon>Oomycota</taxon>
        <taxon>Peronosporomycetes</taxon>
        <taxon>Peronosporales</taxon>
        <taxon>Peronosporaceae</taxon>
        <taxon>Phytophthora</taxon>
    </lineage>
</organism>
<dbReference type="EMBL" id="BSXT01001326">
    <property type="protein sequence ID" value="GMF41297.1"/>
    <property type="molecule type" value="Genomic_DNA"/>
</dbReference>
<feature type="compositionally biased region" description="Polar residues" evidence="1">
    <location>
        <begin position="22"/>
        <end position="39"/>
    </location>
</feature>
<name>A0A9W6XLZ6_9STRA</name>